<sequence>MIVGTYRLTSLHRTRLPDFFYKASLEKIINFILFILGQQVSHFGDKRSIWGRDSIRGIRNDVIHKHLMSLYGVINNMPHGIWEWTRSFAISNYYDKRRMYDFNYRFFPYDISYFINNNGVIDIENIERLIYKVLIEGDNFNPAINY</sequence>
<keyword evidence="2" id="KW-1185">Reference proteome</keyword>
<accession>A0ABR5ALM7</accession>
<organism evidence="1 2">
    <name type="scientific">Gordoniibacillus kamchatkensis</name>
    <dbReference type="NCBI Taxonomy" id="1590651"/>
    <lineage>
        <taxon>Bacteria</taxon>
        <taxon>Bacillati</taxon>
        <taxon>Bacillota</taxon>
        <taxon>Bacilli</taxon>
        <taxon>Bacillales</taxon>
        <taxon>Paenibacillaceae</taxon>
        <taxon>Gordoniibacillus</taxon>
    </lineage>
</organism>
<reference evidence="1 2" key="1">
    <citation type="submission" date="2014-12" db="EMBL/GenBank/DDBJ databases">
        <title>Draft genome sequence of Paenibacillus kamchatkensis strain B-2647.</title>
        <authorList>
            <person name="Karlyshev A.V."/>
            <person name="Kudryashova E.B."/>
        </authorList>
    </citation>
    <scope>NUCLEOTIDE SEQUENCE [LARGE SCALE GENOMIC DNA]</scope>
    <source>
        <strain evidence="1 2">VKM B-2647</strain>
    </source>
</reference>
<gene>
    <name evidence="1" type="ORF">SD70_03415</name>
</gene>
<evidence type="ECO:0000313" key="2">
    <source>
        <dbReference type="Proteomes" id="UP000031967"/>
    </source>
</evidence>
<dbReference type="EMBL" id="JXAK01000004">
    <property type="protein sequence ID" value="KIL41938.1"/>
    <property type="molecule type" value="Genomic_DNA"/>
</dbReference>
<protein>
    <submittedName>
        <fullName evidence="1">Uncharacterized protein</fullName>
    </submittedName>
</protein>
<name>A0ABR5ALM7_9BACL</name>
<proteinExistence type="predicted"/>
<comment type="caution">
    <text evidence="1">The sequence shown here is derived from an EMBL/GenBank/DDBJ whole genome shotgun (WGS) entry which is preliminary data.</text>
</comment>
<dbReference type="Proteomes" id="UP000031967">
    <property type="component" value="Unassembled WGS sequence"/>
</dbReference>
<evidence type="ECO:0000313" key="1">
    <source>
        <dbReference type="EMBL" id="KIL41938.1"/>
    </source>
</evidence>